<evidence type="ECO:0000256" key="1">
    <source>
        <dbReference type="SAM" id="MobiDB-lite"/>
    </source>
</evidence>
<reference evidence="2 3" key="1">
    <citation type="submission" date="2015-02" db="EMBL/GenBank/DDBJ databases">
        <title>Improved understanding of the partial-nitritation anammox process through 23 genomes representing the majority of the microbial community.</title>
        <authorList>
            <person name="Speth D.R."/>
            <person name="In T Zandt M."/>
            <person name="Guerrero Cruz S."/>
            <person name="Jetten M.S."/>
            <person name="Dutilh B.E."/>
        </authorList>
    </citation>
    <scope>NUCLEOTIDE SEQUENCE [LARGE SCALE GENOMIC DNA]</scope>
    <source>
        <strain evidence="2">OLB21</strain>
    </source>
</reference>
<name>A0A136KF66_9BACT</name>
<evidence type="ECO:0000313" key="2">
    <source>
        <dbReference type="EMBL" id="KXK08059.1"/>
    </source>
</evidence>
<sequence>MIKSEPQVAMTTILDVLNPKPEIPKVPKQEITPKEIDPLAAATDIPEPLDLEKLSSTEPLKDNY</sequence>
<feature type="region of interest" description="Disordered" evidence="1">
    <location>
        <begin position="22"/>
        <end position="64"/>
    </location>
</feature>
<dbReference type="Proteomes" id="UP000070449">
    <property type="component" value="Unassembled WGS sequence"/>
</dbReference>
<feature type="compositionally biased region" description="Basic and acidic residues" evidence="1">
    <location>
        <begin position="50"/>
        <end position="64"/>
    </location>
</feature>
<comment type="caution">
    <text evidence="2">The sequence shown here is derived from an EMBL/GenBank/DDBJ whole genome shotgun (WGS) entry which is preliminary data.</text>
</comment>
<feature type="compositionally biased region" description="Basic and acidic residues" evidence="1">
    <location>
        <begin position="22"/>
        <end position="37"/>
    </location>
</feature>
<protein>
    <submittedName>
        <fullName evidence="2">Uncharacterized protein</fullName>
    </submittedName>
</protein>
<proteinExistence type="predicted"/>
<organism evidence="2 3">
    <name type="scientific">candidate division WS6 bacterium OLB21</name>
    <dbReference type="NCBI Taxonomy" id="1617427"/>
    <lineage>
        <taxon>Bacteria</taxon>
        <taxon>Candidatus Dojkabacteria</taxon>
    </lineage>
</organism>
<dbReference type="EMBL" id="JYPD01000026">
    <property type="protein sequence ID" value="KXK08059.1"/>
    <property type="molecule type" value="Genomic_DNA"/>
</dbReference>
<accession>A0A136KF66</accession>
<gene>
    <name evidence="2" type="ORF">UZ20_WS6002000969</name>
</gene>
<dbReference type="STRING" id="1617427.UZ20_WS6002000969"/>
<dbReference type="AlphaFoldDB" id="A0A136KF66"/>
<evidence type="ECO:0000313" key="3">
    <source>
        <dbReference type="Proteomes" id="UP000070449"/>
    </source>
</evidence>